<dbReference type="PANTHER" id="PTHR22911:SF103">
    <property type="entry name" value="BLR2811 PROTEIN"/>
    <property type="match status" value="1"/>
</dbReference>
<evidence type="ECO:0000313" key="3">
    <source>
        <dbReference type="EMBL" id="GAA5081470.1"/>
    </source>
</evidence>
<keyword evidence="1" id="KW-0812">Transmembrane</keyword>
<keyword evidence="1" id="KW-0472">Membrane</keyword>
<keyword evidence="4" id="KW-1185">Reference proteome</keyword>
<feature type="transmembrane region" description="Helical" evidence="1">
    <location>
        <begin position="12"/>
        <end position="34"/>
    </location>
</feature>
<dbReference type="InterPro" id="IPR000620">
    <property type="entry name" value="EamA_dom"/>
</dbReference>
<feature type="transmembrane region" description="Helical" evidence="1">
    <location>
        <begin position="103"/>
        <end position="121"/>
    </location>
</feature>
<feature type="transmembrane region" description="Helical" evidence="1">
    <location>
        <begin position="158"/>
        <end position="175"/>
    </location>
</feature>
<feature type="transmembrane region" description="Helical" evidence="1">
    <location>
        <begin position="264"/>
        <end position="283"/>
    </location>
</feature>
<protein>
    <submittedName>
        <fullName evidence="3">DMT family transporter</fullName>
    </submittedName>
</protein>
<dbReference type="InterPro" id="IPR037185">
    <property type="entry name" value="EmrE-like"/>
</dbReference>
<organism evidence="3 4">
    <name type="scientific">[Roseibacterium] beibuensis</name>
    <dbReference type="NCBI Taxonomy" id="1193142"/>
    <lineage>
        <taxon>Bacteria</taxon>
        <taxon>Pseudomonadati</taxon>
        <taxon>Pseudomonadota</taxon>
        <taxon>Alphaproteobacteria</taxon>
        <taxon>Rhodobacterales</taxon>
        <taxon>Roseobacteraceae</taxon>
        <taxon>Roseicyclus</taxon>
    </lineage>
</organism>
<keyword evidence="1" id="KW-1133">Transmembrane helix</keyword>
<dbReference type="PANTHER" id="PTHR22911">
    <property type="entry name" value="ACYL-MALONYL CONDENSING ENZYME-RELATED"/>
    <property type="match status" value="1"/>
</dbReference>
<gene>
    <name evidence="3" type="ORF">GCM10023209_36210</name>
</gene>
<feature type="transmembrane region" description="Helical" evidence="1">
    <location>
        <begin position="133"/>
        <end position="152"/>
    </location>
</feature>
<dbReference type="EMBL" id="BAABHW010000007">
    <property type="protein sequence ID" value="GAA5081470.1"/>
    <property type="molecule type" value="Genomic_DNA"/>
</dbReference>
<evidence type="ECO:0000256" key="1">
    <source>
        <dbReference type="SAM" id="Phobius"/>
    </source>
</evidence>
<sequence length="325" mass="34696">MAPSDDTANNARAILFILAGVFFISINDMLIKLLSGGYPLHQMVFVRSAIGICVSLVILRYEGGVAMLRTGTPGLHLVRALLIVIANMTFFAALAVMPLGAATALFFVAPLFITLLAIPVLGETVGKHRMTAILIGLLGVAVMMAPGVDWGGIPRLSLLLPVAAAFCYAGMQVLTRKLGAKSAASAMAVYIQATFILVSVCFFVVAGDGRFAEGVESESLVFLLRAWVWPPVEDWWKFGLLGVLSAVVGYALSQAYRIGDAATVASYEYTGLPIAIFWGWIVFGEIPSLPMLAGTALIAGAGLYVFARERQRARSLSAARPQRRP</sequence>
<proteinExistence type="predicted"/>
<feature type="transmembrane region" description="Helical" evidence="1">
    <location>
        <begin position="40"/>
        <end position="59"/>
    </location>
</feature>
<feature type="transmembrane region" description="Helical" evidence="1">
    <location>
        <begin position="187"/>
        <end position="206"/>
    </location>
</feature>
<feature type="transmembrane region" description="Helical" evidence="1">
    <location>
        <begin position="235"/>
        <end position="252"/>
    </location>
</feature>
<dbReference type="SUPFAM" id="SSF103481">
    <property type="entry name" value="Multidrug resistance efflux transporter EmrE"/>
    <property type="match status" value="2"/>
</dbReference>
<dbReference type="RefSeq" id="WP_259554073.1">
    <property type="nucleotide sequence ID" value="NZ_BAABHW010000007.1"/>
</dbReference>
<accession>A0ABP9LRX0</accession>
<feature type="domain" description="EamA" evidence="2">
    <location>
        <begin position="12"/>
        <end position="144"/>
    </location>
</feature>
<name>A0ABP9LRX0_9RHOB</name>
<comment type="caution">
    <text evidence="3">The sequence shown here is derived from an EMBL/GenBank/DDBJ whole genome shotgun (WGS) entry which is preliminary data.</text>
</comment>
<dbReference type="Proteomes" id="UP001499910">
    <property type="component" value="Unassembled WGS sequence"/>
</dbReference>
<evidence type="ECO:0000259" key="2">
    <source>
        <dbReference type="Pfam" id="PF00892"/>
    </source>
</evidence>
<reference evidence="4" key="1">
    <citation type="journal article" date="2019" name="Int. J. Syst. Evol. Microbiol.">
        <title>The Global Catalogue of Microorganisms (GCM) 10K type strain sequencing project: providing services to taxonomists for standard genome sequencing and annotation.</title>
        <authorList>
            <consortium name="The Broad Institute Genomics Platform"/>
            <consortium name="The Broad Institute Genome Sequencing Center for Infectious Disease"/>
            <person name="Wu L."/>
            <person name="Ma J."/>
        </authorList>
    </citation>
    <scope>NUCLEOTIDE SEQUENCE [LARGE SCALE GENOMIC DNA]</scope>
    <source>
        <strain evidence="4">JCM 18015</strain>
    </source>
</reference>
<dbReference type="Pfam" id="PF00892">
    <property type="entry name" value="EamA"/>
    <property type="match status" value="1"/>
</dbReference>
<feature type="transmembrane region" description="Helical" evidence="1">
    <location>
        <begin position="289"/>
        <end position="307"/>
    </location>
</feature>
<feature type="transmembrane region" description="Helical" evidence="1">
    <location>
        <begin position="80"/>
        <end position="97"/>
    </location>
</feature>
<evidence type="ECO:0000313" key="4">
    <source>
        <dbReference type="Proteomes" id="UP001499910"/>
    </source>
</evidence>